<keyword evidence="2" id="KW-1185">Reference proteome</keyword>
<dbReference type="AlphaFoldDB" id="F2JKW8"/>
<dbReference type="EMBL" id="CP002582">
    <property type="protein sequence ID" value="ADZ84509.1"/>
    <property type="molecule type" value="Genomic_DNA"/>
</dbReference>
<dbReference type="HOGENOM" id="CLU_2354647_0_0_9"/>
<proteinExistence type="predicted"/>
<dbReference type="Proteomes" id="UP000008467">
    <property type="component" value="Chromosome"/>
</dbReference>
<protein>
    <submittedName>
        <fullName evidence="1">Uncharacterized protein</fullName>
    </submittedName>
</protein>
<reference evidence="1 2" key="1">
    <citation type="journal article" date="2011" name="J. Bacteriol.">
        <title>Complete genome sequence of the cellulose-degrading bacterium Cellulosilyticum lentocellum.</title>
        <authorList>
            <consortium name="US DOE Joint Genome Institute"/>
            <person name="Miller D.A."/>
            <person name="Suen G."/>
            <person name="Bruce D."/>
            <person name="Copeland A."/>
            <person name="Cheng J.F."/>
            <person name="Detter C."/>
            <person name="Goodwin L.A."/>
            <person name="Han C.S."/>
            <person name="Hauser L.J."/>
            <person name="Land M.L."/>
            <person name="Lapidus A."/>
            <person name="Lucas S."/>
            <person name="Meincke L."/>
            <person name="Pitluck S."/>
            <person name="Tapia R."/>
            <person name="Teshima H."/>
            <person name="Woyke T."/>
            <person name="Fox B.G."/>
            <person name="Angert E.R."/>
            <person name="Currie C.R."/>
        </authorList>
    </citation>
    <scope>NUCLEOTIDE SEQUENCE [LARGE SCALE GENOMIC DNA]</scope>
    <source>
        <strain evidence="2">ATCC 49066 / DSM 5427 / NCIMB 11756 / RHM5</strain>
    </source>
</reference>
<evidence type="ECO:0000313" key="2">
    <source>
        <dbReference type="Proteomes" id="UP000008467"/>
    </source>
</evidence>
<organism evidence="1 2">
    <name type="scientific">Cellulosilyticum lentocellum (strain ATCC 49066 / DSM 5427 / NCIMB 11756 / RHM5)</name>
    <name type="common">Clostridium lentocellum</name>
    <dbReference type="NCBI Taxonomy" id="642492"/>
    <lineage>
        <taxon>Bacteria</taxon>
        <taxon>Bacillati</taxon>
        <taxon>Bacillota</taxon>
        <taxon>Clostridia</taxon>
        <taxon>Lachnospirales</taxon>
        <taxon>Cellulosilyticaceae</taxon>
        <taxon>Cellulosilyticum</taxon>
    </lineage>
</organism>
<accession>F2JKW8</accession>
<gene>
    <name evidence="1" type="ordered locus">Clole_2810</name>
</gene>
<evidence type="ECO:0000313" key="1">
    <source>
        <dbReference type="EMBL" id="ADZ84509.1"/>
    </source>
</evidence>
<sequence>MSIVRWNLKEVEVLNFLIVWECSYLNHRMSHGCFDTYNVHDTIIYSIKECPERYGLAYSTIGNECRRLIQVDMDEFVGWTMKFYLERDIETLCDLI</sequence>
<dbReference type="KEGG" id="cle:Clole_2810"/>
<name>F2JKW8_CELLD</name>
<dbReference type="STRING" id="642492.Clole_2810"/>